<reference evidence="3 4" key="1">
    <citation type="journal article" date="2011" name="J. Bacteriol.">
        <title>Complete genome sequence of the cellulose-degrading bacterium Cellulosilyticum lentocellum.</title>
        <authorList>
            <consortium name="US DOE Joint Genome Institute"/>
            <person name="Miller D.A."/>
            <person name="Suen G."/>
            <person name="Bruce D."/>
            <person name="Copeland A."/>
            <person name="Cheng J.F."/>
            <person name="Detter C."/>
            <person name="Goodwin L.A."/>
            <person name="Han C.S."/>
            <person name="Hauser L.J."/>
            <person name="Land M.L."/>
            <person name="Lapidus A."/>
            <person name="Lucas S."/>
            <person name="Meincke L."/>
            <person name="Pitluck S."/>
            <person name="Tapia R."/>
            <person name="Teshima H."/>
            <person name="Woyke T."/>
            <person name="Fox B.G."/>
            <person name="Angert E.R."/>
            <person name="Currie C.R."/>
        </authorList>
    </citation>
    <scope>NUCLEOTIDE SEQUENCE [LARGE SCALE GENOMIC DNA]</scope>
    <source>
        <strain evidence="4">ATCC 49066 / DSM 5427 / NCIMB 11756 / RHM5</strain>
    </source>
</reference>
<dbReference type="KEGG" id="cle:Clole_1376"/>
<feature type="coiled-coil region" evidence="1">
    <location>
        <begin position="240"/>
        <end position="300"/>
    </location>
</feature>
<dbReference type="InterPro" id="IPR050469">
    <property type="entry name" value="Diguanylate_Cyclase"/>
</dbReference>
<protein>
    <submittedName>
        <fullName evidence="3">Diguanylate cyclase with GAF sensor</fullName>
    </submittedName>
</protein>
<dbReference type="FunFam" id="3.30.70.270:FF:000001">
    <property type="entry name" value="Diguanylate cyclase domain protein"/>
    <property type="match status" value="1"/>
</dbReference>
<evidence type="ECO:0000313" key="3">
    <source>
        <dbReference type="EMBL" id="ADZ83102.1"/>
    </source>
</evidence>
<feature type="domain" description="GGDEF" evidence="2">
    <location>
        <begin position="568"/>
        <end position="702"/>
    </location>
</feature>
<dbReference type="SUPFAM" id="SSF55781">
    <property type="entry name" value="GAF domain-like"/>
    <property type="match status" value="1"/>
</dbReference>
<sequence>MSNEEVVMINKKKLEEQLDNIKKDPTYIDGFIALMTRSWGGDIEDNIEAIKGAISLIHKEEGKKAYIELLMLQAKYYFVLGKYSQGIEGLLDGVQILQEPKNEVEKHQLIQLQNMLLVGFTKKEEFALAIEYGLQGLEKAEALARPEIKVKLLLSILDLYIAIKAYKKAEFILQNIVAIDYILMDTTKLYIEIAWLKLFLCQKQFELAAEYSKRAYDLAKKNEEQYALELIQILSLRAKLNVSRELYAQAEKDFKDIKERIKKIRFKEIEEQSLFEWAKYDKKQGRMNEAIQKLKKIIEEQDESLIYVKESYKLLSEIYEETNEWQDAYRYLRKYEKSKENILDENVHKYFDKLNQINMTKEIEKYKLLYQDMQVLAQIGVALTEHLKPTVLNNKIYKQLSKLFKMDLFSILILDQEVPRYILVDHKGDIVKERKELIRNTEYLAEYCTKERIDISVSNGDFEAYHIKEIGEAEELQLQSVLFTPLIINDKAIGAVGIGSYKVNIFNSNDLNSLRVIASYLAITIQNTTLYHQAEYLGMHDSLTGLLNRGALLKQGEILFKKNHKQHKSTVVMMLDTDYFKQVNDRYGHQLGDEVLKKIGKILKKVVRKQDYVGRYGGEEFLVILDDLSEKEVVKVCQRIKKALSESCFETKKDTKIKVTVSGGFYICNEYTLNFSDAIQFADHALYRAKLLGRNRMISYCLGENES</sequence>
<evidence type="ECO:0000256" key="1">
    <source>
        <dbReference type="SAM" id="Coils"/>
    </source>
</evidence>
<accession>F2JI74</accession>
<keyword evidence="1" id="KW-0175">Coiled coil</keyword>
<dbReference type="Proteomes" id="UP000008467">
    <property type="component" value="Chromosome"/>
</dbReference>
<dbReference type="Gene3D" id="1.25.40.10">
    <property type="entry name" value="Tetratricopeptide repeat domain"/>
    <property type="match status" value="1"/>
</dbReference>
<evidence type="ECO:0000259" key="2">
    <source>
        <dbReference type="PROSITE" id="PS50887"/>
    </source>
</evidence>
<dbReference type="InterPro" id="IPR043128">
    <property type="entry name" value="Rev_trsase/Diguanyl_cyclase"/>
</dbReference>
<name>F2JI74_CELLD</name>
<dbReference type="InterPro" id="IPR000160">
    <property type="entry name" value="GGDEF_dom"/>
</dbReference>
<dbReference type="SMART" id="SM00267">
    <property type="entry name" value="GGDEF"/>
    <property type="match status" value="1"/>
</dbReference>
<dbReference type="PANTHER" id="PTHR45138:SF9">
    <property type="entry name" value="DIGUANYLATE CYCLASE DGCM-RELATED"/>
    <property type="match status" value="1"/>
</dbReference>
<dbReference type="HOGENOM" id="CLU_022176_0_1_9"/>
<dbReference type="PROSITE" id="PS50887">
    <property type="entry name" value="GGDEF"/>
    <property type="match status" value="1"/>
</dbReference>
<proteinExistence type="predicted"/>
<dbReference type="Pfam" id="PF00990">
    <property type="entry name" value="GGDEF"/>
    <property type="match status" value="1"/>
</dbReference>
<dbReference type="SUPFAM" id="SSF48452">
    <property type="entry name" value="TPR-like"/>
    <property type="match status" value="1"/>
</dbReference>
<dbReference type="InterPro" id="IPR029787">
    <property type="entry name" value="Nucleotide_cyclase"/>
</dbReference>
<dbReference type="EMBL" id="CP002582">
    <property type="protein sequence ID" value="ADZ83102.1"/>
    <property type="molecule type" value="Genomic_DNA"/>
</dbReference>
<dbReference type="eggNOG" id="COG3706">
    <property type="taxonomic scope" value="Bacteria"/>
</dbReference>
<dbReference type="InterPro" id="IPR003018">
    <property type="entry name" value="GAF"/>
</dbReference>
<evidence type="ECO:0000313" key="4">
    <source>
        <dbReference type="Proteomes" id="UP000008467"/>
    </source>
</evidence>
<dbReference type="GO" id="GO:0052621">
    <property type="term" value="F:diguanylate cyclase activity"/>
    <property type="evidence" value="ECO:0007669"/>
    <property type="project" value="TreeGrafter"/>
</dbReference>
<dbReference type="PANTHER" id="PTHR45138">
    <property type="entry name" value="REGULATORY COMPONENTS OF SENSORY TRANSDUCTION SYSTEM"/>
    <property type="match status" value="1"/>
</dbReference>
<dbReference type="InterPro" id="IPR011990">
    <property type="entry name" value="TPR-like_helical_dom_sf"/>
</dbReference>
<keyword evidence="4" id="KW-1185">Reference proteome</keyword>
<dbReference type="NCBIfam" id="TIGR00254">
    <property type="entry name" value="GGDEF"/>
    <property type="match status" value="1"/>
</dbReference>
<dbReference type="Gene3D" id="3.30.70.270">
    <property type="match status" value="1"/>
</dbReference>
<dbReference type="InterPro" id="IPR029016">
    <property type="entry name" value="GAF-like_dom_sf"/>
</dbReference>
<dbReference type="AlphaFoldDB" id="F2JI74"/>
<dbReference type="STRING" id="642492.Clole_1376"/>
<dbReference type="SUPFAM" id="SSF55073">
    <property type="entry name" value="Nucleotide cyclase"/>
    <property type="match status" value="1"/>
</dbReference>
<dbReference type="Pfam" id="PF13185">
    <property type="entry name" value="GAF_2"/>
    <property type="match status" value="1"/>
</dbReference>
<gene>
    <name evidence="3" type="ordered locus">Clole_1376</name>
</gene>
<dbReference type="CDD" id="cd01949">
    <property type="entry name" value="GGDEF"/>
    <property type="match status" value="1"/>
</dbReference>
<dbReference type="Gene3D" id="3.30.450.40">
    <property type="match status" value="1"/>
</dbReference>
<organism evidence="3 4">
    <name type="scientific">Cellulosilyticum lentocellum (strain ATCC 49066 / DSM 5427 / NCIMB 11756 / RHM5)</name>
    <name type="common">Clostridium lentocellum</name>
    <dbReference type="NCBI Taxonomy" id="642492"/>
    <lineage>
        <taxon>Bacteria</taxon>
        <taxon>Bacillati</taxon>
        <taxon>Bacillota</taxon>
        <taxon>Clostridia</taxon>
        <taxon>Lachnospirales</taxon>
        <taxon>Cellulosilyticaceae</taxon>
        <taxon>Cellulosilyticum</taxon>
    </lineage>
</organism>
<dbReference type="SMART" id="SM00065">
    <property type="entry name" value="GAF"/>
    <property type="match status" value="1"/>
</dbReference>